<protein>
    <submittedName>
        <fullName evidence="1">Uncharacterized protein</fullName>
    </submittedName>
</protein>
<proteinExistence type="predicted"/>
<dbReference type="EMBL" id="KF900504">
    <property type="protein sequence ID" value="AIE97301.1"/>
    <property type="molecule type" value="Genomic_DNA"/>
</dbReference>
<evidence type="ECO:0000313" key="1">
    <source>
        <dbReference type="EMBL" id="AIE97301.1"/>
    </source>
</evidence>
<dbReference type="AlphaFoldDB" id="A0A075G5V5"/>
<accession>A0A075G5V5</accession>
<name>A0A075G5V5_9ARCH</name>
<sequence length="75" mass="8212">MVDVAANSKSFITNPFAFPSALTKNFSPFKRRFEPSSPTCDTIVLKSFFIFLSITICFIPNNNAIALETKTGSSA</sequence>
<reference evidence="1" key="1">
    <citation type="journal article" date="2014" name="Genome Biol. Evol.">
        <title>Pangenome evidence for extensive interdomain horizontal transfer affecting lineage core and shell genes in uncultured planktonic thaumarchaeota and euryarchaeota.</title>
        <authorList>
            <person name="Deschamps P."/>
            <person name="Zivanovic Y."/>
            <person name="Moreira D."/>
            <person name="Rodriguez-Valera F."/>
            <person name="Lopez-Garcia P."/>
        </authorList>
    </citation>
    <scope>NUCLEOTIDE SEQUENCE</scope>
</reference>
<organism evidence="1">
    <name type="scientific">uncultured marine thaumarchaeote AD1000_96_F07</name>
    <dbReference type="NCBI Taxonomy" id="1455948"/>
    <lineage>
        <taxon>Archaea</taxon>
        <taxon>Nitrososphaerota</taxon>
        <taxon>environmental samples</taxon>
    </lineage>
</organism>